<protein>
    <submittedName>
        <fullName evidence="2">Uncharacterized protein</fullName>
    </submittedName>
</protein>
<dbReference type="AlphaFoldDB" id="A0A164HKK1"/>
<feature type="region of interest" description="Disordered" evidence="1">
    <location>
        <begin position="54"/>
        <end position="75"/>
    </location>
</feature>
<organism evidence="2 3">
    <name type="scientific">Daphnia magna</name>
    <dbReference type="NCBI Taxonomy" id="35525"/>
    <lineage>
        <taxon>Eukaryota</taxon>
        <taxon>Metazoa</taxon>
        <taxon>Ecdysozoa</taxon>
        <taxon>Arthropoda</taxon>
        <taxon>Crustacea</taxon>
        <taxon>Branchiopoda</taxon>
        <taxon>Diplostraca</taxon>
        <taxon>Cladocera</taxon>
        <taxon>Anomopoda</taxon>
        <taxon>Daphniidae</taxon>
        <taxon>Daphnia</taxon>
    </lineage>
</organism>
<evidence type="ECO:0000313" key="2">
    <source>
        <dbReference type="EMBL" id="KZS00339.1"/>
    </source>
</evidence>
<evidence type="ECO:0000256" key="1">
    <source>
        <dbReference type="SAM" id="MobiDB-lite"/>
    </source>
</evidence>
<dbReference type="EMBL" id="LRGB01010545">
    <property type="protein sequence ID" value="KZS00339.1"/>
    <property type="molecule type" value="Genomic_DNA"/>
</dbReference>
<feature type="non-terminal residue" evidence="2">
    <location>
        <position position="75"/>
    </location>
</feature>
<gene>
    <name evidence="2" type="ORF">APZ42_003378</name>
</gene>
<proteinExistence type="predicted"/>
<evidence type="ECO:0000313" key="3">
    <source>
        <dbReference type="Proteomes" id="UP000076858"/>
    </source>
</evidence>
<feature type="non-terminal residue" evidence="2">
    <location>
        <position position="1"/>
    </location>
</feature>
<accession>A0A164HKK1</accession>
<comment type="caution">
    <text evidence="2">The sequence shown here is derived from an EMBL/GenBank/DDBJ whole genome shotgun (WGS) entry which is preliminary data.</text>
</comment>
<reference evidence="2 3" key="1">
    <citation type="submission" date="2016-03" db="EMBL/GenBank/DDBJ databases">
        <title>EvidentialGene: Evidence-directed Construction of Genes on Genomes.</title>
        <authorList>
            <person name="Gilbert D.G."/>
            <person name="Choi J.-H."/>
            <person name="Mockaitis K."/>
            <person name="Colbourne J."/>
            <person name="Pfrender M."/>
        </authorList>
    </citation>
    <scope>NUCLEOTIDE SEQUENCE [LARGE SCALE GENOMIC DNA]</scope>
    <source>
        <strain evidence="2 3">Xinb3</strain>
        <tissue evidence="2">Complete organism</tissue>
    </source>
</reference>
<dbReference type="Proteomes" id="UP000076858">
    <property type="component" value="Unassembled WGS sequence"/>
</dbReference>
<sequence length="75" mass="8133">KKKKKIGKNCWLMSFFSFRFADVERAALGSVPANFYESICVPVPDLRDFLAGSSANNNTGSSNNNNNNNSNSIGG</sequence>
<name>A0A164HKK1_9CRUS</name>
<keyword evidence="3" id="KW-1185">Reference proteome</keyword>